<gene>
    <name evidence="2" type="ORF">SCORR_v1c08220</name>
</gene>
<feature type="transmembrane region" description="Helical" evidence="1">
    <location>
        <begin position="95"/>
        <end position="113"/>
    </location>
</feature>
<keyword evidence="1" id="KW-0812">Transmembrane</keyword>
<dbReference type="OrthoDB" id="389047at2"/>
<organism evidence="2 3">
    <name type="scientific">Spiroplasma corruscae</name>
    <dbReference type="NCBI Taxonomy" id="216934"/>
    <lineage>
        <taxon>Bacteria</taxon>
        <taxon>Bacillati</taxon>
        <taxon>Mycoplasmatota</taxon>
        <taxon>Mollicutes</taxon>
        <taxon>Entomoplasmatales</taxon>
        <taxon>Spiroplasmataceae</taxon>
        <taxon>Spiroplasma</taxon>
    </lineage>
</organism>
<feature type="transmembrane region" description="Helical" evidence="1">
    <location>
        <begin position="62"/>
        <end position="83"/>
    </location>
</feature>
<feature type="transmembrane region" description="Helical" evidence="1">
    <location>
        <begin position="240"/>
        <end position="264"/>
    </location>
</feature>
<evidence type="ECO:0008006" key="4">
    <source>
        <dbReference type="Google" id="ProtNLM"/>
    </source>
</evidence>
<evidence type="ECO:0000313" key="2">
    <source>
        <dbReference type="EMBL" id="ASP28594.1"/>
    </source>
</evidence>
<feature type="transmembrane region" description="Helical" evidence="1">
    <location>
        <begin position="284"/>
        <end position="309"/>
    </location>
</feature>
<reference evidence="2 3" key="1">
    <citation type="submission" date="2017-07" db="EMBL/GenBank/DDBJ databases">
        <title>Complete genome sequence of Spiroplasma corruscae EC-1 (DSM 19793).</title>
        <authorList>
            <person name="Tsai Y.-M."/>
            <person name="Lo W.-S."/>
            <person name="Kuo C.-H."/>
        </authorList>
    </citation>
    <scope>NUCLEOTIDE SEQUENCE [LARGE SCALE GENOMIC DNA]</scope>
    <source>
        <strain evidence="2 3">EC-1</strain>
    </source>
</reference>
<proteinExistence type="predicted"/>
<feature type="transmembrane region" description="Helical" evidence="1">
    <location>
        <begin position="211"/>
        <end position="228"/>
    </location>
</feature>
<sequence length="328" mass="38569">MENKLNVKTNKLFWFTTIFSTLRFSLLLVGIIFLVINLLDAKIDIYENNTVYQESMDWTKRFTIILIFFLLITIYLILIINSLLNYIYNNNDTKINLFGSLVALNFEVFIYFLQRIKFNKVYWTKPRISIMDISTISILLALFIIIDIITTGFIPPFPFFIQISIKYLVLFFGCYLLSFTKSLILCMMCAFVTLVNPGTVKLTFFQFFFDYWLPATLIATSCFFKPSVKKSNKVVRAFSWFNFIIIPIIILYFSRVISGIIFWLNPVERPIEEITYEFRWNSTVAYSFIYNSFATVVDFVTIIILLPSICTSLDFIRVKYFTTITSDE</sequence>
<dbReference type="EMBL" id="CP022535">
    <property type="protein sequence ID" value="ASP28594.1"/>
    <property type="molecule type" value="Genomic_DNA"/>
</dbReference>
<feature type="transmembrane region" description="Helical" evidence="1">
    <location>
        <begin position="12"/>
        <end position="41"/>
    </location>
</feature>
<dbReference type="AlphaFoldDB" id="A0A222EQS3"/>
<accession>A0A222EQS3</accession>
<keyword evidence="1" id="KW-0472">Membrane</keyword>
<dbReference type="KEGG" id="scou:SCORR_v1c08220"/>
<feature type="transmembrane region" description="Helical" evidence="1">
    <location>
        <begin position="133"/>
        <end position="153"/>
    </location>
</feature>
<dbReference type="GO" id="GO:0015234">
    <property type="term" value="F:thiamine transmembrane transporter activity"/>
    <property type="evidence" value="ECO:0007669"/>
    <property type="project" value="InterPro"/>
</dbReference>
<keyword evidence="3" id="KW-1185">Reference proteome</keyword>
<dbReference type="Pfam" id="PF09515">
    <property type="entry name" value="Thia_YuaJ"/>
    <property type="match status" value="1"/>
</dbReference>
<evidence type="ECO:0000313" key="3">
    <source>
        <dbReference type="Proteomes" id="UP000203229"/>
    </source>
</evidence>
<dbReference type="RefSeq" id="WP_094049477.1">
    <property type="nucleotide sequence ID" value="NZ_CP022535.1"/>
</dbReference>
<keyword evidence="1" id="KW-1133">Transmembrane helix</keyword>
<dbReference type="Gene3D" id="1.10.1760.20">
    <property type="match status" value="1"/>
</dbReference>
<name>A0A222EQS3_9MOLU</name>
<protein>
    <recommendedName>
        <fullName evidence="4">Transmembrane protein</fullName>
    </recommendedName>
</protein>
<dbReference type="GO" id="GO:0005886">
    <property type="term" value="C:plasma membrane"/>
    <property type="evidence" value="ECO:0007669"/>
    <property type="project" value="InterPro"/>
</dbReference>
<dbReference type="InterPro" id="IPR012651">
    <property type="entry name" value="Thia_Transptr_ThiT"/>
</dbReference>
<evidence type="ECO:0000256" key="1">
    <source>
        <dbReference type="SAM" id="Phobius"/>
    </source>
</evidence>
<dbReference type="Proteomes" id="UP000203229">
    <property type="component" value="Chromosome"/>
</dbReference>